<organism evidence="4 5">
    <name type="scientific">Sulfurospirillum barnesii (strain ATCC 700032 / DSM 10660 / SES-3)</name>
    <dbReference type="NCBI Taxonomy" id="760154"/>
    <lineage>
        <taxon>Bacteria</taxon>
        <taxon>Pseudomonadati</taxon>
        <taxon>Campylobacterota</taxon>
        <taxon>Epsilonproteobacteria</taxon>
        <taxon>Campylobacterales</taxon>
        <taxon>Sulfurospirillaceae</taxon>
        <taxon>Sulfurospirillum</taxon>
    </lineage>
</organism>
<dbReference type="EMBL" id="CP003333">
    <property type="protein sequence ID" value="AFL68362.1"/>
    <property type="molecule type" value="Genomic_DNA"/>
</dbReference>
<reference evidence="4 5" key="1">
    <citation type="submission" date="2012-06" db="EMBL/GenBank/DDBJ databases">
        <title>Complete sequence of Sulfurospirillum barnesii SES-3.</title>
        <authorList>
            <consortium name="US DOE Joint Genome Institute"/>
            <person name="Lucas S."/>
            <person name="Han J."/>
            <person name="Lapidus A."/>
            <person name="Cheng J.-F."/>
            <person name="Goodwin L."/>
            <person name="Pitluck S."/>
            <person name="Peters L."/>
            <person name="Ovchinnikova G."/>
            <person name="Lu M."/>
            <person name="Detter J.C."/>
            <person name="Han C."/>
            <person name="Tapia R."/>
            <person name="Land M."/>
            <person name="Hauser L."/>
            <person name="Kyrpides N."/>
            <person name="Ivanova N."/>
            <person name="Pagani I."/>
            <person name="Stolz J."/>
            <person name="Arkin A."/>
            <person name="Dehal P."/>
            <person name="Oremland R."/>
            <person name="Saltikov C."/>
            <person name="Basu P."/>
            <person name="Hollibaugh J."/>
            <person name="Newman D."/>
            <person name="Stolyar S."/>
            <person name="Hazen T."/>
            <person name="Woyke T."/>
        </authorList>
    </citation>
    <scope>NUCLEOTIDE SEQUENCE [LARGE SCALE GENOMIC DNA]</scope>
    <source>
        <strain evidence="5">ATCC 700032 / DSM 10660 / SES-3</strain>
    </source>
</reference>
<dbReference type="AlphaFoldDB" id="I3XWN8"/>
<dbReference type="InterPro" id="IPR036390">
    <property type="entry name" value="WH_DNA-bd_sf"/>
</dbReference>
<dbReference type="PANTHER" id="PTHR34580">
    <property type="match status" value="1"/>
</dbReference>
<dbReference type="PATRIC" id="fig|760154.4.peg.1069"/>
<proteinExistence type="predicted"/>
<dbReference type="Pfam" id="PF13280">
    <property type="entry name" value="WYL"/>
    <property type="match status" value="1"/>
</dbReference>
<dbReference type="PROSITE" id="PS52050">
    <property type="entry name" value="WYL"/>
    <property type="match status" value="1"/>
</dbReference>
<sequence>MNEHDKIATRLALILQKLVSKERFTIEELCEEFNVNKRTIQRDINERLAFLPIKKENGFYFAESFTFGDLSFKDIQAFATLCGIKSLYPALTNEFIVDLLNIKTSQAYLIKSFNHESITNQQKSFEAISAWILKHQQISCTYKNKQRVLNPYKLVNINGIWYLGADEDGTFKTFTFSKMTNLKFLDTQFSENPEFLELLRKNEITWFSNSTFDATLQINANVAEYFFRRALLPNQKIIEQNDEYLILSTKVSYEDELFSIVKYWLPHIKILQPRECSKICVSTK</sequence>
<dbReference type="RefSeq" id="WP_014769241.1">
    <property type="nucleotide sequence ID" value="NC_018002.1"/>
</dbReference>
<protein>
    <submittedName>
        <fullName evidence="4">Putative transcriptional regulator</fullName>
    </submittedName>
</protein>
<keyword evidence="2" id="KW-0804">Transcription</keyword>
<dbReference type="HOGENOM" id="CLU_041141_10_0_7"/>
<dbReference type="PANTHER" id="PTHR34580:SF1">
    <property type="entry name" value="PROTEIN PAFC"/>
    <property type="match status" value="1"/>
</dbReference>
<dbReference type="Pfam" id="PF08279">
    <property type="entry name" value="HTH_11"/>
    <property type="match status" value="1"/>
</dbReference>
<evidence type="ECO:0000313" key="4">
    <source>
        <dbReference type="EMBL" id="AFL68362.1"/>
    </source>
</evidence>
<dbReference type="InterPro" id="IPR001034">
    <property type="entry name" value="DeoR_HTH"/>
</dbReference>
<dbReference type="InterPro" id="IPR051534">
    <property type="entry name" value="CBASS_pafABC_assoc_protein"/>
</dbReference>
<dbReference type="SUPFAM" id="SSF46785">
    <property type="entry name" value="Winged helix' DNA-binding domain"/>
    <property type="match status" value="1"/>
</dbReference>
<evidence type="ECO:0000259" key="3">
    <source>
        <dbReference type="PROSITE" id="PS51000"/>
    </source>
</evidence>
<keyword evidence="5" id="KW-1185">Reference proteome</keyword>
<dbReference type="Proteomes" id="UP000006176">
    <property type="component" value="Chromosome"/>
</dbReference>
<evidence type="ECO:0000256" key="1">
    <source>
        <dbReference type="ARBA" id="ARBA00023015"/>
    </source>
</evidence>
<dbReference type="PROSITE" id="PS51000">
    <property type="entry name" value="HTH_DEOR_2"/>
    <property type="match status" value="1"/>
</dbReference>
<accession>I3XWN8</accession>
<dbReference type="OrthoDB" id="6521217at2"/>
<feature type="domain" description="HTH deoR-type" evidence="3">
    <location>
        <begin position="7"/>
        <end position="62"/>
    </location>
</feature>
<evidence type="ECO:0000313" key="5">
    <source>
        <dbReference type="Proteomes" id="UP000006176"/>
    </source>
</evidence>
<evidence type="ECO:0000256" key="2">
    <source>
        <dbReference type="ARBA" id="ARBA00023163"/>
    </source>
</evidence>
<dbReference type="InterPro" id="IPR026881">
    <property type="entry name" value="WYL_dom"/>
</dbReference>
<dbReference type="eggNOG" id="COG2378">
    <property type="taxonomic scope" value="Bacteria"/>
</dbReference>
<dbReference type="STRING" id="760154.Sulba_1065"/>
<dbReference type="KEGG" id="sba:Sulba_1065"/>
<dbReference type="InterPro" id="IPR013196">
    <property type="entry name" value="HTH_11"/>
</dbReference>
<name>I3XWN8_SULBS</name>
<dbReference type="GO" id="GO:0003700">
    <property type="term" value="F:DNA-binding transcription factor activity"/>
    <property type="evidence" value="ECO:0007669"/>
    <property type="project" value="InterPro"/>
</dbReference>
<gene>
    <name evidence="4" type="ordered locus">Sulba_1065</name>
</gene>
<keyword evidence="1" id="KW-0805">Transcription regulation</keyword>
<dbReference type="Gene3D" id="1.10.10.10">
    <property type="entry name" value="Winged helix-like DNA-binding domain superfamily/Winged helix DNA-binding domain"/>
    <property type="match status" value="1"/>
</dbReference>
<dbReference type="InterPro" id="IPR036388">
    <property type="entry name" value="WH-like_DNA-bd_sf"/>
</dbReference>